<keyword evidence="2" id="KW-0269">Exonuclease</keyword>
<dbReference type="Proteomes" id="UP000554482">
    <property type="component" value="Unassembled WGS sequence"/>
</dbReference>
<feature type="compositionally biased region" description="Polar residues" evidence="1">
    <location>
        <begin position="61"/>
        <end position="83"/>
    </location>
</feature>
<keyword evidence="2" id="KW-0540">Nuclease</keyword>
<evidence type="ECO:0000313" key="3">
    <source>
        <dbReference type="Proteomes" id="UP000554482"/>
    </source>
</evidence>
<comment type="caution">
    <text evidence="2">The sequence shown here is derived from an EMBL/GenBank/DDBJ whole genome shotgun (WGS) entry which is preliminary data.</text>
</comment>
<name>A0A7J6VIG4_THATH</name>
<keyword evidence="3" id="KW-1185">Reference proteome</keyword>
<proteinExistence type="predicted"/>
<reference evidence="2 3" key="1">
    <citation type="submission" date="2020-06" db="EMBL/GenBank/DDBJ databases">
        <title>Transcriptomic and genomic resources for Thalictrum thalictroides and T. hernandezii: Facilitating candidate gene discovery in an emerging model plant lineage.</title>
        <authorList>
            <person name="Arias T."/>
            <person name="Riano-Pachon D.M."/>
            <person name="Di Stilio V.S."/>
        </authorList>
    </citation>
    <scope>NUCLEOTIDE SEQUENCE [LARGE SCALE GENOMIC DNA]</scope>
    <source>
        <strain evidence="3">cv. WT478/WT964</strain>
        <tissue evidence="2">Leaves</tissue>
    </source>
</reference>
<keyword evidence="2" id="KW-0378">Hydrolase</keyword>
<organism evidence="2 3">
    <name type="scientific">Thalictrum thalictroides</name>
    <name type="common">Rue-anemone</name>
    <name type="synonym">Anemone thalictroides</name>
    <dbReference type="NCBI Taxonomy" id="46969"/>
    <lineage>
        <taxon>Eukaryota</taxon>
        <taxon>Viridiplantae</taxon>
        <taxon>Streptophyta</taxon>
        <taxon>Embryophyta</taxon>
        <taxon>Tracheophyta</taxon>
        <taxon>Spermatophyta</taxon>
        <taxon>Magnoliopsida</taxon>
        <taxon>Ranunculales</taxon>
        <taxon>Ranunculaceae</taxon>
        <taxon>Thalictroideae</taxon>
        <taxon>Thalictrum</taxon>
    </lineage>
</organism>
<protein>
    <submittedName>
        <fullName evidence="2">Dis3-like exonuclease</fullName>
    </submittedName>
</protein>
<dbReference type="EMBL" id="JABWDY010031955">
    <property type="protein sequence ID" value="KAF5184537.1"/>
    <property type="molecule type" value="Genomic_DNA"/>
</dbReference>
<feature type="region of interest" description="Disordered" evidence="1">
    <location>
        <begin position="48"/>
        <end position="83"/>
    </location>
</feature>
<gene>
    <name evidence="2" type="ORF">FRX31_025876</name>
</gene>
<evidence type="ECO:0000256" key="1">
    <source>
        <dbReference type="SAM" id="MobiDB-lite"/>
    </source>
</evidence>
<accession>A0A7J6VIG4</accession>
<evidence type="ECO:0000313" key="2">
    <source>
        <dbReference type="EMBL" id="KAF5184537.1"/>
    </source>
</evidence>
<dbReference type="OrthoDB" id="372421at2759"/>
<dbReference type="AlphaFoldDB" id="A0A7J6VIG4"/>
<sequence>VEGDVVAVRIDPLALWTRLKGSAGHTKNCDPSNGSKGIEVIGVNCKGKEKVGDDSEPNKCVPTSSDPSNFCHNPSHKGTISLN</sequence>
<feature type="compositionally biased region" description="Basic and acidic residues" evidence="1">
    <location>
        <begin position="48"/>
        <end position="57"/>
    </location>
</feature>
<dbReference type="GO" id="GO:0004527">
    <property type="term" value="F:exonuclease activity"/>
    <property type="evidence" value="ECO:0007669"/>
    <property type="project" value="UniProtKB-KW"/>
</dbReference>
<feature type="non-terminal residue" evidence="2">
    <location>
        <position position="1"/>
    </location>
</feature>